<name>A0A2Z6AXN6_9BACT</name>
<dbReference type="PIRSF" id="PIRSF002867">
    <property type="entry name" value="CheV"/>
    <property type="match status" value="1"/>
</dbReference>
<evidence type="ECO:0000259" key="2">
    <source>
        <dbReference type="PROSITE" id="PS50110"/>
    </source>
</evidence>
<dbReference type="InterPro" id="IPR002545">
    <property type="entry name" value="CheW-lke_dom"/>
</dbReference>
<evidence type="ECO:0000313" key="5">
    <source>
        <dbReference type="Proteomes" id="UP000269883"/>
    </source>
</evidence>
<dbReference type="AlphaFoldDB" id="A0A2Z6AXN6"/>
<evidence type="ECO:0000259" key="3">
    <source>
        <dbReference type="PROSITE" id="PS50851"/>
    </source>
</evidence>
<dbReference type="InterPro" id="IPR024181">
    <property type="entry name" value="Chemotax_regulator_CheV"/>
</dbReference>
<dbReference type="InterPro" id="IPR011006">
    <property type="entry name" value="CheY-like_superfamily"/>
</dbReference>
<dbReference type="PANTHER" id="PTHR47233:SF3">
    <property type="entry name" value="CHEMOTAXIS PROTEIN CHEV"/>
    <property type="match status" value="1"/>
</dbReference>
<dbReference type="KEGG" id="dfl:DFE_1275"/>
<dbReference type="RefSeq" id="WP_126377742.1">
    <property type="nucleotide sequence ID" value="NZ_AP017378.1"/>
</dbReference>
<dbReference type="Gene3D" id="2.40.50.180">
    <property type="entry name" value="CheA-289, Domain 4"/>
    <property type="match status" value="1"/>
</dbReference>
<feature type="domain" description="Response regulatory" evidence="2">
    <location>
        <begin position="183"/>
        <end position="312"/>
    </location>
</feature>
<dbReference type="PROSITE" id="PS50110">
    <property type="entry name" value="RESPONSE_REGULATORY"/>
    <property type="match status" value="1"/>
</dbReference>
<dbReference type="Gene3D" id="2.30.30.40">
    <property type="entry name" value="SH3 Domains"/>
    <property type="match status" value="1"/>
</dbReference>
<dbReference type="SMART" id="SM00260">
    <property type="entry name" value="CheW"/>
    <property type="match status" value="1"/>
</dbReference>
<dbReference type="Pfam" id="PF01584">
    <property type="entry name" value="CheW"/>
    <property type="match status" value="1"/>
</dbReference>
<dbReference type="GO" id="GO:0006935">
    <property type="term" value="P:chemotaxis"/>
    <property type="evidence" value="ECO:0007669"/>
    <property type="project" value="InterPro"/>
</dbReference>
<feature type="domain" description="CheW-like" evidence="3">
    <location>
        <begin position="14"/>
        <end position="163"/>
    </location>
</feature>
<dbReference type="Proteomes" id="UP000269883">
    <property type="component" value="Chromosome"/>
</dbReference>
<dbReference type="Pfam" id="PF00072">
    <property type="entry name" value="Response_reg"/>
    <property type="match status" value="1"/>
</dbReference>
<dbReference type="SMART" id="SM00448">
    <property type="entry name" value="REC"/>
    <property type="match status" value="1"/>
</dbReference>
<dbReference type="Gene3D" id="3.40.50.2300">
    <property type="match status" value="1"/>
</dbReference>
<dbReference type="OrthoDB" id="9806105at2"/>
<evidence type="ECO:0000256" key="1">
    <source>
        <dbReference type="PROSITE-ProRule" id="PRU00169"/>
    </source>
</evidence>
<sequence length="318" mass="35485">MSQTDILLESGTNELEIVEFYIDEQLPDGEVYRGHYGINVAKVLEIIRQPGITQLPTQTKTAVMGTFNLRDRVIPLIDLARSLGKKAAPVDEPKVVVTRFNEVINAFLVSGVTRIYRLSWEQVEAPKQHMLDMTDDSITGVVRIDDRVVFLLDMEKIVGDLNPRFALSVTDDEIDHDDDFVYKTLIVDDSPTIRRMIQASLLKMGFEVTPAINGKDAWDKLEAMMAGIQESGDPLNDHLHVIISDIEMPVMDGHSLTKRIKDTPGLKDVPVLLFSSLITESLRHKGEAVGADDQISKPDMKTLGDRSKSLANTYLGRA</sequence>
<protein>
    <submittedName>
        <fullName evidence="4">Response regulator receiver modulated CheW protein</fullName>
    </submittedName>
</protein>
<gene>
    <name evidence="4" type="ORF">DFE_1275</name>
</gene>
<dbReference type="InterPro" id="IPR036061">
    <property type="entry name" value="CheW-like_dom_sf"/>
</dbReference>
<dbReference type="SUPFAM" id="SSF52172">
    <property type="entry name" value="CheY-like"/>
    <property type="match status" value="1"/>
</dbReference>
<keyword evidence="5" id="KW-1185">Reference proteome</keyword>
<dbReference type="EMBL" id="AP017378">
    <property type="protein sequence ID" value="BBD08001.1"/>
    <property type="molecule type" value="Genomic_DNA"/>
</dbReference>
<dbReference type="PROSITE" id="PS50851">
    <property type="entry name" value="CHEW"/>
    <property type="match status" value="1"/>
</dbReference>
<feature type="modified residue" description="4-aspartylphosphate" evidence="1">
    <location>
        <position position="245"/>
    </location>
</feature>
<proteinExistence type="predicted"/>
<accession>A0A2Z6AXN6</accession>
<dbReference type="GO" id="GO:0000160">
    <property type="term" value="P:phosphorelay signal transduction system"/>
    <property type="evidence" value="ECO:0007669"/>
    <property type="project" value="InterPro"/>
</dbReference>
<dbReference type="SUPFAM" id="SSF50341">
    <property type="entry name" value="CheW-like"/>
    <property type="match status" value="1"/>
</dbReference>
<keyword evidence="1" id="KW-0597">Phosphoprotein</keyword>
<organism evidence="4 5">
    <name type="scientific">Desulfovibrio ferrophilus</name>
    <dbReference type="NCBI Taxonomy" id="241368"/>
    <lineage>
        <taxon>Bacteria</taxon>
        <taxon>Pseudomonadati</taxon>
        <taxon>Thermodesulfobacteriota</taxon>
        <taxon>Desulfovibrionia</taxon>
        <taxon>Desulfovibrionales</taxon>
        <taxon>Desulfovibrionaceae</taxon>
        <taxon>Desulfovibrio</taxon>
    </lineage>
</organism>
<dbReference type="PANTHER" id="PTHR47233">
    <property type="entry name" value="CHEMOTAXIS PROTEIN CHEV"/>
    <property type="match status" value="1"/>
</dbReference>
<reference evidence="4 5" key="1">
    <citation type="journal article" date="2018" name="Sci. Adv.">
        <title>Multi-heme cytochromes provide a pathway for survival in energy-limited environments.</title>
        <authorList>
            <person name="Deng X."/>
            <person name="Dohmae N."/>
            <person name="Nealson K.H."/>
            <person name="Hashimoto K."/>
            <person name="Okamoto A."/>
        </authorList>
    </citation>
    <scope>NUCLEOTIDE SEQUENCE [LARGE SCALE GENOMIC DNA]</scope>
    <source>
        <strain evidence="4 5">IS5</strain>
    </source>
</reference>
<dbReference type="InterPro" id="IPR001789">
    <property type="entry name" value="Sig_transdc_resp-reg_receiver"/>
</dbReference>
<evidence type="ECO:0000313" key="4">
    <source>
        <dbReference type="EMBL" id="BBD08001.1"/>
    </source>
</evidence>